<name>A0A7J0EJD7_9ERIC</name>
<evidence type="ECO:0000256" key="6">
    <source>
        <dbReference type="SAM" id="MobiDB-lite"/>
    </source>
</evidence>
<dbReference type="InterPro" id="IPR047021">
    <property type="entry name" value="REXO1/3/4-like"/>
</dbReference>
<feature type="region of interest" description="Disordered" evidence="6">
    <location>
        <begin position="505"/>
        <end position="544"/>
    </location>
</feature>
<keyword evidence="8" id="KW-1185">Reference proteome</keyword>
<protein>
    <submittedName>
        <fullName evidence="7">Small RNA degrading nuclease 2</fullName>
    </submittedName>
</protein>
<evidence type="ECO:0000256" key="3">
    <source>
        <dbReference type="ARBA" id="ARBA00022722"/>
    </source>
</evidence>
<evidence type="ECO:0000256" key="2">
    <source>
        <dbReference type="ARBA" id="ARBA00006357"/>
    </source>
</evidence>
<keyword evidence="4" id="KW-0378">Hydrolase</keyword>
<evidence type="ECO:0000313" key="7">
    <source>
        <dbReference type="EMBL" id="GFY86583.1"/>
    </source>
</evidence>
<dbReference type="PANTHER" id="PTHR12801:SF115">
    <property type="entry name" value="FI18136P1-RELATED"/>
    <property type="match status" value="1"/>
</dbReference>
<dbReference type="Proteomes" id="UP000585474">
    <property type="component" value="Unassembled WGS sequence"/>
</dbReference>
<gene>
    <name evidence="7" type="ORF">Acr_05g0002220</name>
</gene>
<evidence type="ECO:0000313" key="8">
    <source>
        <dbReference type="Proteomes" id="UP000585474"/>
    </source>
</evidence>
<dbReference type="PANTHER" id="PTHR12801">
    <property type="entry name" value="RNA EXONUCLEASE REXO1 / RECO3 FAMILY MEMBER-RELATED"/>
    <property type="match status" value="1"/>
</dbReference>
<accession>A0A7J0EJD7</accession>
<dbReference type="GO" id="GO:0005634">
    <property type="term" value="C:nucleus"/>
    <property type="evidence" value="ECO:0007669"/>
    <property type="project" value="UniProtKB-SubCell"/>
</dbReference>
<sequence length="544" mass="60388">MDGKIASARKEVLVELVKMAQKKGMKGSVGTWKEFLSVFDKKFGSSLSDPTRRSTDALAAFLNTFSQKDDLKFFDKVMRCHSNRNAVEQFKEKSKEVESPEQSERCATAFWEDFRHFNGQISSDIAEGGGGESSGMNEDCPSVVVFKRRMFLPYETRLKPQGPRCVTETPCLDASLGVSLNYAFENTGGGRRSRLIYLGACEGHLIEILISGQVRVDKATLQVLGSDLGVVVLWDLQSEGMPRRAASKRSSVWSMLGLCCGTLVATQVSPEGPTPIHVQRLVRLTLEHPQHPLDYSFPSFEEGWLVTKLSKKNKTMRSTSLIAIDCEMVLCEDGTEAFGDVYILDGVFQVKLNELVNPNKAVADYRSEITGLTAKDLDGVTYSVADIQAVLGYEVRKKGAPHNCLDDAKLVLAKIDGCDNAIYRWFMRMCRRLNDQNCFSMAYPPICPVKNYIKLFLGTSQLKSKDTSGRPQKCISFQLDSGMTGSLYVRKMACDDVIGEVSSMKRSFQDEETTGESKRLKSEQGVGEQTKGGSDLCDGHLERD</sequence>
<evidence type="ECO:0000256" key="1">
    <source>
        <dbReference type="ARBA" id="ARBA00004123"/>
    </source>
</evidence>
<reference evidence="7 8" key="1">
    <citation type="submission" date="2019-07" db="EMBL/GenBank/DDBJ databases">
        <title>De Novo Assembly of kiwifruit Actinidia rufa.</title>
        <authorList>
            <person name="Sugita-Konishi S."/>
            <person name="Sato K."/>
            <person name="Mori E."/>
            <person name="Abe Y."/>
            <person name="Kisaki G."/>
            <person name="Hamano K."/>
            <person name="Suezawa K."/>
            <person name="Otani M."/>
            <person name="Fukuda T."/>
            <person name="Manabe T."/>
            <person name="Gomi K."/>
            <person name="Tabuchi M."/>
            <person name="Akimitsu K."/>
            <person name="Kataoka I."/>
        </authorList>
    </citation>
    <scope>NUCLEOTIDE SEQUENCE [LARGE SCALE GENOMIC DNA]</scope>
    <source>
        <strain evidence="8">cv. Fuchu</strain>
    </source>
</reference>
<keyword evidence="3" id="KW-0540">Nuclease</keyword>
<keyword evidence="5" id="KW-0539">Nucleus</keyword>
<comment type="subcellular location">
    <subcellularLocation>
        <location evidence="1">Nucleus</location>
    </subcellularLocation>
</comment>
<dbReference type="AlphaFoldDB" id="A0A7J0EJD7"/>
<dbReference type="InterPro" id="IPR036397">
    <property type="entry name" value="RNaseH_sf"/>
</dbReference>
<dbReference type="OrthoDB" id="16516at2759"/>
<comment type="caution">
    <text evidence="7">The sequence shown here is derived from an EMBL/GenBank/DDBJ whole genome shotgun (WGS) entry which is preliminary data.</text>
</comment>
<proteinExistence type="inferred from homology"/>
<dbReference type="GO" id="GO:0003676">
    <property type="term" value="F:nucleic acid binding"/>
    <property type="evidence" value="ECO:0007669"/>
    <property type="project" value="InterPro"/>
</dbReference>
<dbReference type="GO" id="GO:0004527">
    <property type="term" value="F:exonuclease activity"/>
    <property type="evidence" value="ECO:0007669"/>
    <property type="project" value="InterPro"/>
</dbReference>
<evidence type="ECO:0000256" key="5">
    <source>
        <dbReference type="ARBA" id="ARBA00023242"/>
    </source>
</evidence>
<evidence type="ECO:0000256" key="4">
    <source>
        <dbReference type="ARBA" id="ARBA00022801"/>
    </source>
</evidence>
<organism evidence="7 8">
    <name type="scientific">Actinidia rufa</name>
    <dbReference type="NCBI Taxonomy" id="165716"/>
    <lineage>
        <taxon>Eukaryota</taxon>
        <taxon>Viridiplantae</taxon>
        <taxon>Streptophyta</taxon>
        <taxon>Embryophyta</taxon>
        <taxon>Tracheophyta</taxon>
        <taxon>Spermatophyta</taxon>
        <taxon>Magnoliopsida</taxon>
        <taxon>eudicotyledons</taxon>
        <taxon>Gunneridae</taxon>
        <taxon>Pentapetalae</taxon>
        <taxon>asterids</taxon>
        <taxon>Ericales</taxon>
        <taxon>Actinidiaceae</taxon>
        <taxon>Actinidia</taxon>
    </lineage>
</organism>
<dbReference type="Gene3D" id="3.30.420.10">
    <property type="entry name" value="Ribonuclease H-like superfamily/Ribonuclease H"/>
    <property type="match status" value="1"/>
</dbReference>
<dbReference type="EMBL" id="BJWL01000005">
    <property type="protein sequence ID" value="GFY86583.1"/>
    <property type="molecule type" value="Genomic_DNA"/>
</dbReference>
<comment type="similarity">
    <text evidence="2">Belongs to the REXO1/REXO3 family.</text>
</comment>